<gene>
    <name evidence="1" type="ORF">B9L23_18510</name>
</gene>
<proteinExistence type="predicted"/>
<evidence type="ECO:0000313" key="2">
    <source>
        <dbReference type="Proteomes" id="UP000198394"/>
    </source>
</evidence>
<reference evidence="1 2" key="1">
    <citation type="submission" date="2017-04" db="EMBL/GenBank/DDBJ databases">
        <title>The genome sequence of Parageobacillus galactosidasius DSM 18751.</title>
        <authorList>
            <person name="Ramaloko W.T."/>
            <person name="Koen N."/>
            <person name="Polliack S."/>
            <person name="Aliyu H."/>
            <person name="Lebre P."/>
            <person name="Mohr T."/>
            <person name="Oswald F."/>
            <person name="Zwick M."/>
            <person name="Neumann A."/>
            <person name="Syldatk C."/>
            <person name="Cowan D."/>
            <person name="De Maayer P."/>
        </authorList>
    </citation>
    <scope>NUCLEOTIDE SEQUENCE [LARGE SCALE GENOMIC DNA]</scope>
    <source>
        <strain evidence="1 2">DSM 18751</strain>
    </source>
</reference>
<name>A0A226QNR6_9BACL</name>
<organism evidence="1 2">
    <name type="scientific">Parageobacillus galactosidasius</name>
    <dbReference type="NCBI Taxonomy" id="883812"/>
    <lineage>
        <taxon>Bacteria</taxon>
        <taxon>Bacillati</taxon>
        <taxon>Bacillota</taxon>
        <taxon>Bacilli</taxon>
        <taxon>Bacillales</taxon>
        <taxon>Anoxybacillaceae</taxon>
        <taxon>Parageobacillus</taxon>
    </lineage>
</organism>
<accession>A0A226QNR6</accession>
<evidence type="ECO:0000313" key="1">
    <source>
        <dbReference type="EMBL" id="OXB93102.1"/>
    </source>
</evidence>
<dbReference type="Proteomes" id="UP000198394">
    <property type="component" value="Unassembled WGS sequence"/>
</dbReference>
<protein>
    <submittedName>
        <fullName evidence="1">Uncharacterized protein</fullName>
    </submittedName>
</protein>
<dbReference type="AlphaFoldDB" id="A0A226QNR6"/>
<dbReference type="EMBL" id="NDYL01000002">
    <property type="protein sequence ID" value="OXB93102.1"/>
    <property type="molecule type" value="Genomic_DNA"/>
</dbReference>
<comment type="caution">
    <text evidence="1">The sequence shown here is derived from an EMBL/GenBank/DDBJ whole genome shotgun (WGS) entry which is preliminary data.</text>
</comment>
<sequence>MGKVGGRSFFTFGRFLALCEGLRFDINVTCSVTVYVLNEERLYEQADVQVKTGTVRSVYFPGLAIDMPELFR</sequence>
<keyword evidence="2" id="KW-1185">Reference proteome</keyword>